<dbReference type="Proteomes" id="UP000305041">
    <property type="component" value="Unassembled WGS sequence"/>
</dbReference>
<dbReference type="InterPro" id="IPR052927">
    <property type="entry name" value="DCC_oxidoreductase"/>
</dbReference>
<keyword evidence="2" id="KW-1185">Reference proteome</keyword>
<dbReference type="Pfam" id="PF04134">
    <property type="entry name" value="DCC1-like"/>
    <property type="match status" value="1"/>
</dbReference>
<comment type="caution">
    <text evidence="1">The sequence shown here is derived from an EMBL/GenBank/DDBJ whole genome shotgun (WGS) entry which is preliminary data.</text>
</comment>
<reference evidence="1 2" key="1">
    <citation type="submission" date="2019-05" db="EMBL/GenBank/DDBJ databases">
        <title>Draft genome sequence of Pelagicola sp. DSW4-44.</title>
        <authorList>
            <person name="Oh J."/>
        </authorList>
    </citation>
    <scope>NUCLEOTIDE SEQUENCE [LARGE SCALE GENOMIC DNA]</scope>
    <source>
        <strain evidence="1 2">DSW4-44</strain>
    </source>
</reference>
<evidence type="ECO:0000313" key="1">
    <source>
        <dbReference type="EMBL" id="TLP67920.1"/>
    </source>
</evidence>
<dbReference type="EMBL" id="VAUA01000002">
    <property type="protein sequence ID" value="TLP67920.1"/>
    <property type="molecule type" value="Genomic_DNA"/>
</dbReference>
<accession>A0ABY2UYX9</accession>
<name>A0ABY2UYX9_9RHOB</name>
<gene>
    <name evidence="1" type="ORF">FEE96_05195</name>
</gene>
<protein>
    <submittedName>
        <fullName evidence="1">DUF393 domain-containing protein</fullName>
    </submittedName>
</protein>
<sequence>MYLNKPPFSYRNDNKIPDFADAGPICVMDAQCALCARGAKWIAHNDRNAEFRIVPLQSDLGNALMTHYGMDPDDPSSWLYLVEGRGYASLDALIHVGQRLGRIWKVLAILRLVPSGLRDVLYRAVARNRYRWFGTADLCSLPDNEVQKRLIT</sequence>
<organism evidence="1 2">
    <name type="scientific">Parasedimentitalea maritima</name>
    <dbReference type="NCBI Taxonomy" id="2578117"/>
    <lineage>
        <taxon>Bacteria</taxon>
        <taxon>Pseudomonadati</taxon>
        <taxon>Pseudomonadota</taxon>
        <taxon>Alphaproteobacteria</taxon>
        <taxon>Rhodobacterales</taxon>
        <taxon>Paracoccaceae</taxon>
        <taxon>Parasedimentitalea</taxon>
    </lineage>
</organism>
<proteinExistence type="predicted"/>
<dbReference type="PANTHER" id="PTHR33639">
    <property type="entry name" value="THIOL-DISULFIDE OXIDOREDUCTASE DCC"/>
    <property type="match status" value="1"/>
</dbReference>
<dbReference type="RefSeq" id="WP_138161950.1">
    <property type="nucleotide sequence ID" value="NZ_VAUA01000002.1"/>
</dbReference>
<dbReference type="PANTHER" id="PTHR33639:SF2">
    <property type="entry name" value="DUF393 DOMAIN-CONTAINING PROTEIN"/>
    <property type="match status" value="1"/>
</dbReference>
<dbReference type="InterPro" id="IPR007263">
    <property type="entry name" value="DCC1-like"/>
</dbReference>
<evidence type="ECO:0000313" key="2">
    <source>
        <dbReference type="Proteomes" id="UP000305041"/>
    </source>
</evidence>